<dbReference type="EMBL" id="QJVC01000028">
    <property type="protein sequence ID" value="PYI37163.1"/>
    <property type="molecule type" value="Genomic_DNA"/>
</dbReference>
<evidence type="ECO:0000313" key="4">
    <source>
        <dbReference type="Proteomes" id="UP000247980"/>
    </source>
</evidence>
<dbReference type="Proteomes" id="UP000247980">
    <property type="component" value="Unassembled WGS sequence"/>
</dbReference>
<evidence type="ECO:0000313" key="3">
    <source>
        <dbReference type="EMBL" id="PYI37163.1"/>
    </source>
</evidence>
<keyword evidence="2" id="KW-0812">Transmembrane</keyword>
<name>A0A2V5ISP9_9MICC</name>
<proteinExistence type="predicted"/>
<feature type="region of interest" description="Disordered" evidence="1">
    <location>
        <begin position="57"/>
        <end position="83"/>
    </location>
</feature>
<dbReference type="OrthoDB" id="4954600at2"/>
<protein>
    <submittedName>
        <fullName evidence="3">Uncharacterized protein</fullName>
    </submittedName>
</protein>
<keyword evidence="2" id="KW-1133">Transmembrane helix</keyword>
<keyword evidence="2" id="KW-0472">Membrane</keyword>
<gene>
    <name evidence="3" type="ORF">CVS30_17090</name>
</gene>
<reference evidence="3 4" key="1">
    <citation type="submission" date="2018-05" db="EMBL/GenBank/DDBJ databases">
        <title>Genetic diversity of glacier-inhabiting Cryobacterium bacteria in China and description of Cryobacterium mengkeensis sp. nov. and Arthrobacter glacialis sp. nov.</title>
        <authorList>
            <person name="Liu Q."/>
            <person name="Xin Y.-H."/>
        </authorList>
    </citation>
    <scope>NUCLEOTIDE SEQUENCE [LARGE SCALE GENOMIC DNA]</scope>
    <source>
        <strain evidence="3 4">B7</strain>
    </source>
</reference>
<feature type="transmembrane region" description="Helical" evidence="2">
    <location>
        <begin position="6"/>
        <end position="24"/>
    </location>
</feature>
<evidence type="ECO:0000256" key="2">
    <source>
        <dbReference type="SAM" id="Phobius"/>
    </source>
</evidence>
<dbReference type="AlphaFoldDB" id="A0A2V5ISP9"/>
<accession>A0A2V5ISP9</accession>
<comment type="caution">
    <text evidence="3">The sequence shown here is derived from an EMBL/GenBank/DDBJ whole genome shotgun (WGS) entry which is preliminary data.</text>
</comment>
<evidence type="ECO:0000256" key="1">
    <source>
        <dbReference type="SAM" id="MobiDB-lite"/>
    </source>
</evidence>
<dbReference type="RefSeq" id="WP_110486762.1">
    <property type="nucleotide sequence ID" value="NZ_QJVC01000028.1"/>
</dbReference>
<organism evidence="3 4">
    <name type="scientific">Arthrobacter psychrolactophilus</name>
    <dbReference type="NCBI Taxonomy" id="92442"/>
    <lineage>
        <taxon>Bacteria</taxon>
        <taxon>Bacillati</taxon>
        <taxon>Actinomycetota</taxon>
        <taxon>Actinomycetes</taxon>
        <taxon>Micrococcales</taxon>
        <taxon>Micrococcaceae</taxon>
        <taxon>Arthrobacter</taxon>
    </lineage>
</organism>
<keyword evidence="4" id="KW-1185">Reference proteome</keyword>
<sequence length="114" mass="12640">MEWWWTILIMLGMVVVAIVAITWFQRSVSHPDTRRHMGALGGALDGFDAVLNPQAVKAKQEREEQSRMRAPIPSPGDLPKGFHVVMDDDGVPTKVIIDSSALHPERDVKPIEGS</sequence>
<feature type="compositionally biased region" description="Basic and acidic residues" evidence="1">
    <location>
        <begin position="58"/>
        <end position="67"/>
    </location>
</feature>